<evidence type="ECO:0000313" key="7">
    <source>
        <dbReference type="EMBL" id="ADZ82722.1"/>
    </source>
</evidence>
<comment type="catalytic activity">
    <reaction evidence="1">
        <text>Hydrolyzes the link between N-acetylmuramoyl residues and L-amino acid residues in certain cell-wall glycopeptides.</text>
        <dbReference type="EC" id="3.5.1.28"/>
    </reaction>
</comment>
<feature type="domain" description="N-acetylmuramoyl-L-alanine amidase" evidence="5">
    <location>
        <begin position="13"/>
        <end position="158"/>
    </location>
</feature>
<dbReference type="PANTHER" id="PTHR30417:SF1">
    <property type="entry name" value="N-ACETYLMURAMOYL-L-ALANINE AMIDASE AMID"/>
    <property type="match status" value="1"/>
</dbReference>
<reference evidence="6 8" key="1">
    <citation type="journal article" date="2011" name="J. Bacteriol.">
        <title>Complete genome sequence of the cellulose-degrading bacterium Cellulosilyticum lentocellum.</title>
        <authorList>
            <consortium name="US DOE Joint Genome Institute"/>
            <person name="Miller D.A."/>
            <person name="Suen G."/>
            <person name="Bruce D."/>
            <person name="Copeland A."/>
            <person name="Cheng J.F."/>
            <person name="Detter C."/>
            <person name="Goodwin L.A."/>
            <person name="Han C.S."/>
            <person name="Hauser L.J."/>
            <person name="Land M.L."/>
            <person name="Lapidus A."/>
            <person name="Lucas S."/>
            <person name="Meincke L."/>
            <person name="Pitluck S."/>
            <person name="Tapia R."/>
            <person name="Teshima H."/>
            <person name="Woyke T."/>
            <person name="Fox B.G."/>
            <person name="Angert E.R."/>
            <person name="Currie C.R."/>
        </authorList>
    </citation>
    <scope>NUCLEOTIDE SEQUENCE [LARGE SCALE GENOMIC DNA]</scope>
    <source>
        <strain evidence="8">ATCC 49066 / DSM 5427 / NCIMB 11756 / RHM5</strain>
        <strain evidence="6">DSM 5427</strain>
    </source>
</reference>
<dbReference type="SMART" id="SM00644">
    <property type="entry name" value="Ami_2"/>
    <property type="match status" value="1"/>
</dbReference>
<dbReference type="KEGG" id="cle:Clole_0990"/>
<dbReference type="Pfam" id="PF01510">
    <property type="entry name" value="Amidase_2"/>
    <property type="match status" value="1"/>
</dbReference>
<evidence type="ECO:0000313" key="8">
    <source>
        <dbReference type="Proteomes" id="UP000008467"/>
    </source>
</evidence>
<evidence type="ECO:0000256" key="3">
    <source>
        <dbReference type="ARBA" id="ARBA00022801"/>
    </source>
</evidence>
<dbReference type="InterPro" id="IPR002502">
    <property type="entry name" value="Amidase_domain"/>
</dbReference>
<name>F2JQ26_CELLD</name>
<dbReference type="AlphaFoldDB" id="F2JQ26"/>
<evidence type="ECO:0000313" key="6">
    <source>
        <dbReference type="EMBL" id="ADZ82574.1"/>
    </source>
</evidence>
<keyword evidence="3" id="KW-0378">Hydrolase</keyword>
<dbReference type="EC" id="3.5.1.28" evidence="2"/>
<dbReference type="EMBL" id="CP002582">
    <property type="protein sequence ID" value="ADZ82574.1"/>
    <property type="molecule type" value="Genomic_DNA"/>
</dbReference>
<dbReference type="GO" id="GO:0009253">
    <property type="term" value="P:peptidoglycan catabolic process"/>
    <property type="evidence" value="ECO:0007669"/>
    <property type="project" value="InterPro"/>
</dbReference>
<dbReference type="GO" id="GO:0071555">
    <property type="term" value="P:cell wall organization"/>
    <property type="evidence" value="ECO:0007669"/>
    <property type="project" value="UniProtKB-KW"/>
</dbReference>
<accession>F2JQ26</accession>
<dbReference type="InterPro" id="IPR036505">
    <property type="entry name" value="Amidase/PGRP_sf"/>
</dbReference>
<dbReference type="RefSeq" id="WP_013655875.1">
    <property type="nucleotide sequence ID" value="NC_015275.1"/>
</dbReference>
<dbReference type="eggNOG" id="COG5632">
    <property type="taxonomic scope" value="Bacteria"/>
</dbReference>
<dbReference type="InterPro" id="IPR051206">
    <property type="entry name" value="NAMLAA_amidase_2"/>
</dbReference>
<dbReference type="Proteomes" id="UP000008467">
    <property type="component" value="Chromosome"/>
</dbReference>
<proteinExistence type="predicted"/>
<dbReference type="CDD" id="cd06583">
    <property type="entry name" value="PGRP"/>
    <property type="match status" value="1"/>
</dbReference>
<dbReference type="HOGENOM" id="CLU_047675_4_0_9"/>
<keyword evidence="8" id="KW-1185">Reference proteome</keyword>
<organism evidence="6 8">
    <name type="scientific">Cellulosilyticum lentocellum (strain ATCC 49066 / DSM 5427 / NCIMB 11756 / RHM5)</name>
    <name type="common">Clostridium lentocellum</name>
    <dbReference type="NCBI Taxonomy" id="642492"/>
    <lineage>
        <taxon>Bacteria</taxon>
        <taxon>Bacillati</taxon>
        <taxon>Bacillota</taxon>
        <taxon>Clostridia</taxon>
        <taxon>Lachnospirales</taxon>
        <taxon>Cellulosilyticaceae</taxon>
        <taxon>Cellulosilyticum</taxon>
    </lineage>
</organism>
<evidence type="ECO:0000256" key="1">
    <source>
        <dbReference type="ARBA" id="ARBA00001561"/>
    </source>
</evidence>
<dbReference type="Gene3D" id="3.40.80.10">
    <property type="entry name" value="Peptidoglycan recognition protein-like"/>
    <property type="match status" value="1"/>
</dbReference>
<keyword evidence="4" id="KW-0961">Cell wall biogenesis/degradation</keyword>
<dbReference type="EMBL" id="CP002582">
    <property type="protein sequence ID" value="ADZ82722.1"/>
    <property type="molecule type" value="Genomic_DNA"/>
</dbReference>
<dbReference type="PANTHER" id="PTHR30417">
    <property type="entry name" value="N-ACETYLMURAMOYL-L-ALANINE AMIDASE AMID"/>
    <property type="match status" value="1"/>
</dbReference>
<dbReference type="SUPFAM" id="SSF55846">
    <property type="entry name" value="N-acetylmuramoyl-L-alanine amidase-like"/>
    <property type="match status" value="1"/>
</dbReference>
<sequence>MEIQQKLLTVNQYSRPGTKLKQVKNIVVHWVGNANSTAIANRNYFESLKERKSFASSHYIIGLQGEIIQCVPESEIAYHANNANSYSIGIEVCHPDWQGKFSEITYKSLINLLADLCKRYSLEPTTAIIRHYDVTKKLCPKYYVEHSGAWLQLKQDVKVNMGTEDTELKKAAEILYKRNIISVLSAWDDVTKFKLEYVPGLLKNMGGIDRLVKDKIISDKLLWEYKQYNANHVRDLIIKYSKLG</sequence>
<protein>
    <recommendedName>
        <fullName evidence="2">N-acetylmuramoyl-L-alanine amidase</fullName>
        <ecNumber evidence="2">3.5.1.28</ecNumber>
    </recommendedName>
</protein>
<dbReference type="STRING" id="642492.Clole_0841"/>
<gene>
    <name evidence="6" type="ordered locus">Clole_0841</name>
    <name evidence="7" type="ordered locus">Clole_0990</name>
</gene>
<evidence type="ECO:0000256" key="4">
    <source>
        <dbReference type="ARBA" id="ARBA00023316"/>
    </source>
</evidence>
<dbReference type="GO" id="GO:0008745">
    <property type="term" value="F:N-acetylmuramoyl-L-alanine amidase activity"/>
    <property type="evidence" value="ECO:0007669"/>
    <property type="project" value="UniProtKB-EC"/>
</dbReference>
<dbReference type="KEGG" id="cle:Clole_0841"/>
<evidence type="ECO:0000256" key="2">
    <source>
        <dbReference type="ARBA" id="ARBA00011901"/>
    </source>
</evidence>
<dbReference type="GO" id="GO:0009254">
    <property type="term" value="P:peptidoglycan turnover"/>
    <property type="evidence" value="ECO:0007669"/>
    <property type="project" value="TreeGrafter"/>
</dbReference>
<evidence type="ECO:0000259" key="5">
    <source>
        <dbReference type="SMART" id="SM00644"/>
    </source>
</evidence>